<proteinExistence type="predicted"/>
<gene>
    <name evidence="1" type="ORF">B7P43_G17214</name>
</gene>
<dbReference type="EMBL" id="NEVH01021001">
    <property type="protein sequence ID" value="PNF20177.1"/>
    <property type="molecule type" value="Genomic_DNA"/>
</dbReference>
<dbReference type="InParanoid" id="A0A2J7PV22"/>
<dbReference type="AlphaFoldDB" id="A0A2J7PV22"/>
<comment type="caution">
    <text evidence="1">The sequence shown here is derived from an EMBL/GenBank/DDBJ whole genome shotgun (WGS) entry which is preliminary data.</text>
</comment>
<dbReference type="Proteomes" id="UP000235965">
    <property type="component" value="Unassembled WGS sequence"/>
</dbReference>
<keyword evidence="2" id="KW-1185">Reference proteome</keyword>
<evidence type="ECO:0000313" key="2">
    <source>
        <dbReference type="Proteomes" id="UP000235965"/>
    </source>
</evidence>
<organism evidence="1 2">
    <name type="scientific">Cryptotermes secundus</name>
    <dbReference type="NCBI Taxonomy" id="105785"/>
    <lineage>
        <taxon>Eukaryota</taxon>
        <taxon>Metazoa</taxon>
        <taxon>Ecdysozoa</taxon>
        <taxon>Arthropoda</taxon>
        <taxon>Hexapoda</taxon>
        <taxon>Insecta</taxon>
        <taxon>Pterygota</taxon>
        <taxon>Neoptera</taxon>
        <taxon>Polyneoptera</taxon>
        <taxon>Dictyoptera</taxon>
        <taxon>Blattodea</taxon>
        <taxon>Blattoidea</taxon>
        <taxon>Termitoidae</taxon>
        <taxon>Kalotermitidae</taxon>
        <taxon>Cryptotermitinae</taxon>
        <taxon>Cryptotermes</taxon>
    </lineage>
</organism>
<protein>
    <submittedName>
        <fullName evidence="1">Uncharacterized protein</fullName>
    </submittedName>
</protein>
<reference evidence="1 2" key="1">
    <citation type="submission" date="2017-12" db="EMBL/GenBank/DDBJ databases">
        <title>Hemimetabolous genomes reveal molecular basis of termite eusociality.</title>
        <authorList>
            <person name="Harrison M.C."/>
            <person name="Jongepier E."/>
            <person name="Robertson H.M."/>
            <person name="Arning N."/>
            <person name="Bitard-Feildel T."/>
            <person name="Chao H."/>
            <person name="Childers C.P."/>
            <person name="Dinh H."/>
            <person name="Doddapaneni H."/>
            <person name="Dugan S."/>
            <person name="Gowin J."/>
            <person name="Greiner C."/>
            <person name="Han Y."/>
            <person name="Hu H."/>
            <person name="Hughes D.S.T."/>
            <person name="Huylmans A.-K."/>
            <person name="Kemena C."/>
            <person name="Kremer L.P.M."/>
            <person name="Lee S.L."/>
            <person name="Lopez-Ezquerra A."/>
            <person name="Mallet L."/>
            <person name="Monroy-Kuhn J.M."/>
            <person name="Moser A."/>
            <person name="Murali S.C."/>
            <person name="Muzny D.M."/>
            <person name="Otani S."/>
            <person name="Piulachs M.-D."/>
            <person name="Poelchau M."/>
            <person name="Qu J."/>
            <person name="Schaub F."/>
            <person name="Wada-Katsumata A."/>
            <person name="Worley K.C."/>
            <person name="Xie Q."/>
            <person name="Ylla G."/>
            <person name="Poulsen M."/>
            <person name="Gibbs R.A."/>
            <person name="Schal C."/>
            <person name="Richards S."/>
            <person name="Belles X."/>
            <person name="Korb J."/>
            <person name="Bornberg-Bauer E."/>
        </authorList>
    </citation>
    <scope>NUCLEOTIDE SEQUENCE [LARGE SCALE GENOMIC DNA]</scope>
    <source>
        <tissue evidence="1">Whole body</tissue>
    </source>
</reference>
<accession>A0A2J7PV22</accession>
<name>A0A2J7PV22_9NEOP</name>
<sequence>MSLRQIRDERKKSREICDKFPGALLPSRCLKRQQKDKMLGEDGLMWEISHVNDMGVLNSSWKEEKSSNGFQEVQNGVDYVDPPEELWSKNLDSAASVFPPSTLTPTLDFDIWGEIYGDLISWCPEPLQDTSCTMVGDRKGSNCIVQDDELNTPETGVEPEFDFTSLLGVMETSTLFLSEGEESVNYKERETAMLTEILASSLPSMNSKPSVLMNVTNEVTAGDVHVLGPQSAVKEGTDKISNTPVILNLYLSKMNHLTWFPTFLTTWCQVPHCLPVWSVLLRHLALNGMMQILNWKIFYCQKKPVDIQKNGNIHQHHAAGHRRENCQLL</sequence>
<dbReference type="STRING" id="105785.A0A2J7PV22"/>
<evidence type="ECO:0000313" key="1">
    <source>
        <dbReference type="EMBL" id="PNF20177.1"/>
    </source>
</evidence>